<dbReference type="NCBIfam" id="NF003967">
    <property type="entry name" value="PRK05461.1"/>
    <property type="match status" value="1"/>
</dbReference>
<evidence type="ECO:0000313" key="5">
    <source>
        <dbReference type="Proteomes" id="UP001626537"/>
    </source>
</evidence>
<dbReference type="EMBL" id="CP136864">
    <property type="protein sequence ID" value="WOJ92960.1"/>
    <property type="molecule type" value="Genomic_DNA"/>
</dbReference>
<dbReference type="HAMAP" id="MF_00791">
    <property type="entry name" value="ApaG"/>
    <property type="match status" value="1"/>
</dbReference>
<dbReference type="SUPFAM" id="SSF110069">
    <property type="entry name" value="ApaG-like"/>
    <property type="match status" value="1"/>
</dbReference>
<name>A0ABZ0I1D0_9GAMM</name>
<organism evidence="4 5">
    <name type="scientific">Congregibacter variabilis</name>
    <dbReference type="NCBI Taxonomy" id="3081200"/>
    <lineage>
        <taxon>Bacteria</taxon>
        <taxon>Pseudomonadati</taxon>
        <taxon>Pseudomonadota</taxon>
        <taxon>Gammaproteobacteria</taxon>
        <taxon>Cellvibrionales</taxon>
        <taxon>Halieaceae</taxon>
        <taxon>Congregibacter</taxon>
    </lineage>
</organism>
<protein>
    <recommendedName>
        <fullName evidence="1 2">Protein ApaG</fullName>
    </recommendedName>
</protein>
<dbReference type="InterPro" id="IPR036767">
    <property type="entry name" value="ApaG_sf"/>
</dbReference>
<dbReference type="Gene3D" id="2.60.40.1470">
    <property type="entry name" value="ApaG domain"/>
    <property type="match status" value="1"/>
</dbReference>
<dbReference type="PROSITE" id="PS51087">
    <property type="entry name" value="APAG"/>
    <property type="match status" value="1"/>
</dbReference>
<dbReference type="InterPro" id="IPR023065">
    <property type="entry name" value="Uncharacterised_ApaG"/>
</dbReference>
<sequence>MSQIKTLNPALIGIATQTTYLPTHSRPEDNQYTFAYTITISNAGDVSVQLLSRFWQITDADGDVQEVRGEGVIGEQPIIRPGRYFRYTSGATLPTPVGYMNGEYTMILHDDDRPPDPKEQLAFEVTIPAFTLHTPTSLN</sequence>
<proteinExistence type="inferred from homology"/>
<dbReference type="PANTHER" id="PTHR47191">
    <property type="entry name" value="OS05G0170800 PROTEIN"/>
    <property type="match status" value="1"/>
</dbReference>
<dbReference type="Pfam" id="PF04379">
    <property type="entry name" value="DUF525"/>
    <property type="match status" value="1"/>
</dbReference>
<reference evidence="4 5" key="1">
    <citation type="submission" date="2023-10" db="EMBL/GenBank/DDBJ databases">
        <title>Two novel species belonging to the OM43/NOR5 clade.</title>
        <authorList>
            <person name="Park M."/>
        </authorList>
    </citation>
    <scope>NUCLEOTIDE SEQUENCE [LARGE SCALE GENOMIC DNA]</scope>
    <source>
        <strain evidence="4 5">IMCC43200</strain>
    </source>
</reference>
<accession>A0ABZ0I1D0</accession>
<gene>
    <name evidence="2 4" type="primary">apaG</name>
    <name evidence="4" type="ORF">R0135_14375</name>
</gene>
<dbReference type="InterPro" id="IPR007474">
    <property type="entry name" value="ApaG_domain"/>
</dbReference>
<dbReference type="Proteomes" id="UP001626537">
    <property type="component" value="Chromosome"/>
</dbReference>
<evidence type="ECO:0000256" key="1">
    <source>
        <dbReference type="ARBA" id="ARBA00017693"/>
    </source>
</evidence>
<keyword evidence="5" id="KW-1185">Reference proteome</keyword>
<evidence type="ECO:0000313" key="4">
    <source>
        <dbReference type="EMBL" id="WOJ92960.1"/>
    </source>
</evidence>
<dbReference type="InterPro" id="IPR050718">
    <property type="entry name" value="ApaG-like"/>
</dbReference>
<evidence type="ECO:0000259" key="3">
    <source>
        <dbReference type="PROSITE" id="PS51087"/>
    </source>
</evidence>
<dbReference type="PANTHER" id="PTHR47191:SF2">
    <property type="entry name" value="OS05G0170800 PROTEIN"/>
    <property type="match status" value="1"/>
</dbReference>
<feature type="domain" description="ApaG" evidence="3">
    <location>
        <begin position="6"/>
        <end position="139"/>
    </location>
</feature>
<dbReference type="RefSeq" id="WP_407347616.1">
    <property type="nucleotide sequence ID" value="NZ_CP136864.1"/>
</dbReference>
<evidence type="ECO:0000256" key="2">
    <source>
        <dbReference type="HAMAP-Rule" id="MF_00791"/>
    </source>
</evidence>